<dbReference type="OrthoDB" id="9802627at2"/>
<accession>R4Z0T3</accession>
<dbReference type="Proteomes" id="UP000018291">
    <property type="component" value="Unassembled WGS sequence"/>
</dbReference>
<evidence type="ECO:0000256" key="2">
    <source>
        <dbReference type="ARBA" id="ARBA00022801"/>
    </source>
</evidence>
<dbReference type="EC" id="3.4.16.4" evidence="3"/>
<dbReference type="HOGENOM" id="CLU_017692_0_1_11"/>
<dbReference type="PANTHER" id="PTHR30023">
    <property type="entry name" value="D-ALANYL-D-ALANINE CARBOXYPEPTIDASE"/>
    <property type="match status" value="1"/>
</dbReference>
<dbReference type="GO" id="GO:0000270">
    <property type="term" value="P:peptidoglycan metabolic process"/>
    <property type="evidence" value="ECO:0007669"/>
    <property type="project" value="TreeGrafter"/>
</dbReference>
<dbReference type="SUPFAM" id="SSF56601">
    <property type="entry name" value="beta-lactamase/transpeptidase-like"/>
    <property type="match status" value="1"/>
</dbReference>
<reference evidence="3 4" key="1">
    <citation type="journal article" date="2013" name="ISME J.">
        <title>Metabolic model for the filamentous 'Candidatus Microthrix parvicella' based on genomic and metagenomic analyses.</title>
        <authorList>
            <person name="Jon McIlroy S."/>
            <person name="Kristiansen R."/>
            <person name="Albertsen M."/>
            <person name="Michael Karst S."/>
            <person name="Rossetti S."/>
            <person name="Lund Nielsen J."/>
            <person name="Tandoi V."/>
            <person name="James Seviour R."/>
            <person name="Nielsen P.H."/>
        </authorList>
    </citation>
    <scope>NUCLEOTIDE SEQUENCE [LARGE SCALE GENOMIC DNA]</scope>
    <source>
        <strain evidence="3 4">RN1</strain>
    </source>
</reference>
<keyword evidence="3" id="KW-0121">Carboxypeptidase</keyword>
<evidence type="ECO:0000313" key="3">
    <source>
        <dbReference type="EMBL" id="CCM64544.1"/>
    </source>
</evidence>
<keyword evidence="3" id="KW-0645">Protease</keyword>
<dbReference type="GO" id="GO:0006508">
    <property type="term" value="P:proteolysis"/>
    <property type="evidence" value="ECO:0007669"/>
    <property type="project" value="InterPro"/>
</dbReference>
<dbReference type="eggNOG" id="COG2027">
    <property type="taxonomic scope" value="Bacteria"/>
</dbReference>
<dbReference type="EMBL" id="CANL01000036">
    <property type="protein sequence ID" value="CCM64544.1"/>
    <property type="molecule type" value="Genomic_DNA"/>
</dbReference>
<evidence type="ECO:0000256" key="1">
    <source>
        <dbReference type="ARBA" id="ARBA00006096"/>
    </source>
</evidence>
<gene>
    <name evidence="3" type="ORF">BN381_410013</name>
</gene>
<keyword evidence="4" id="KW-1185">Reference proteome</keyword>
<comment type="caution">
    <text evidence="3">The sequence shown here is derived from an EMBL/GenBank/DDBJ whole genome shotgun (WGS) entry which is preliminary data.</text>
</comment>
<organism evidence="3 4">
    <name type="scientific">Candidatus Neomicrothrix parvicella RN1</name>
    <dbReference type="NCBI Taxonomy" id="1229780"/>
    <lineage>
        <taxon>Bacteria</taxon>
        <taxon>Bacillati</taxon>
        <taxon>Actinomycetota</taxon>
        <taxon>Acidimicrobiia</taxon>
        <taxon>Acidimicrobiales</taxon>
        <taxon>Microthrixaceae</taxon>
        <taxon>Candidatus Neomicrothrix</taxon>
    </lineage>
</organism>
<name>R4Z0T3_9ACTN</name>
<dbReference type="InterPro" id="IPR000667">
    <property type="entry name" value="Peptidase_S13"/>
</dbReference>
<dbReference type="InterPro" id="IPR012338">
    <property type="entry name" value="Beta-lactam/transpept-like"/>
</dbReference>
<protein>
    <submittedName>
        <fullName evidence="3">Putative Serine-type D-Ala-D-Ala carboxypeptidase</fullName>
        <ecNumber evidence="3">3.4.16.4</ecNumber>
    </submittedName>
</protein>
<dbReference type="RefSeq" id="WP_012228731.1">
    <property type="nucleotide sequence ID" value="NZ_HG422565.1"/>
</dbReference>
<dbReference type="NCBIfam" id="TIGR00666">
    <property type="entry name" value="PBP4"/>
    <property type="match status" value="1"/>
</dbReference>
<comment type="similarity">
    <text evidence="1">Belongs to the peptidase S13 family.</text>
</comment>
<dbReference type="Gene3D" id="3.40.710.10">
    <property type="entry name" value="DD-peptidase/beta-lactamase superfamily"/>
    <property type="match status" value="2"/>
</dbReference>
<dbReference type="PRINTS" id="PR00922">
    <property type="entry name" value="DADACBPTASE3"/>
</dbReference>
<proteinExistence type="inferred from homology"/>
<keyword evidence="2 3" id="KW-0378">Hydrolase</keyword>
<dbReference type="GO" id="GO:0009002">
    <property type="term" value="F:serine-type D-Ala-D-Ala carboxypeptidase activity"/>
    <property type="evidence" value="ECO:0007669"/>
    <property type="project" value="UniProtKB-EC"/>
</dbReference>
<dbReference type="AlphaFoldDB" id="R4Z0T3"/>
<sequence length="506" mass="53336">MTSPTSRRTVDRRARRRAQQRRRLQRLRVVALVLALTGAVLVAVGYSADGTPEMASAERTGYELATPMLSARRVPQLLLRPVADAKMAAELQPLVQQSPPDSCISAGQAGSSVFELRADQPLLPASNLKLVVGATALEVLGPDTTMTTRVVAKADPVGGTVQGDLFFVGGGDPILETGNYDAALRFAPQPHTPLERLADSIRAAGVTRVTGEIVGDDGRYDTKRGVDSWDPIDFANGEIGPLSALSVNDARDRTNGGDLAEIASGAISEPAQDPPAHAAEVLRELLVARGVTVDGGFSSGMAPDEARQIASIESPPVVDLVAQMLRFSDNNTAELLLKEVGREAGGEGSTEAGLMVEMKKLAAWGIDTKGVKLVDGSGLSSDNRMTCNVLRSILDHQTAGGRLAGGLAVPGENGTLRDRWVGSPAATAVRAKTGTLSAVTGLSGWVKTPKGYDVSFSYLVNRPGASIIPDDLIRQEQLTQVLLSYPQLPDPKRLAPEPVRPVDPDS</sequence>
<evidence type="ECO:0000313" key="4">
    <source>
        <dbReference type="Proteomes" id="UP000018291"/>
    </source>
</evidence>
<dbReference type="PANTHER" id="PTHR30023:SF0">
    <property type="entry name" value="PENICILLIN-SENSITIVE CARBOXYPEPTIDASE A"/>
    <property type="match status" value="1"/>
</dbReference>
<dbReference type="STRING" id="1229780.BN381_410013"/>
<dbReference type="Pfam" id="PF02113">
    <property type="entry name" value="Peptidase_S13"/>
    <property type="match status" value="2"/>
</dbReference>
<dbReference type="Gene3D" id="3.50.80.20">
    <property type="entry name" value="D-Ala-D-Ala carboxypeptidase C, peptidase S13"/>
    <property type="match status" value="1"/>
</dbReference>